<sequence>MLWLVIVLLIFIFQVGTILILEFRKPSKAVAWLFILFCFPLIGFVLYYFMAQDYKKRKFMRQRGSRLFRGFKDQLWKQARVIERLEQMENPAFHDQERLFNLLSRLSESPITGCNKTRVLTNGEEAFPDMLQAMESAKHHIHIEFYIFRNDEIGVRFQQVLMRKAREGVKVRFVADGLGSYHLPRSFVRGCREAGVEFHFFLPPLIATLDRRVNYRNHRKIVVVDGVVGFVGGINVGNDYLGLYPKFGFWRDTHMRIEGDGVYFLQNTFLGDWKLASGERIIDKSLFPPHHCRGNEQVQVLASGPDQDWDAIQEMCFGALTVAKSRIWLTTPYFIPDPSIYEALKTAAVSGVDVRIIIPYKSDSRLVHLASLSYVEELLEAGVRFYQYRKGFIHAKVMIVDELLASVGTANLDMRSFFYNFELTAVLFSKEAINRLVRDFEEDLHNSSPIDNEEFSNRPRIHKAAEMLTRMLSPLL</sequence>
<dbReference type="PROSITE" id="PS50035">
    <property type="entry name" value="PLD"/>
    <property type="match status" value="2"/>
</dbReference>
<dbReference type="NCBIfam" id="TIGR04265">
    <property type="entry name" value="bac_cardiolipin"/>
    <property type="match status" value="1"/>
</dbReference>
<comment type="caution">
    <text evidence="10">The sequence shown here is derived from an EMBL/GenBank/DDBJ whole genome shotgun (WGS) entry which is preliminary data.</text>
</comment>
<feature type="active site" evidence="7">
    <location>
        <position position="220"/>
    </location>
</feature>
<dbReference type="Proteomes" id="UP001580407">
    <property type="component" value="Unassembled WGS sequence"/>
</dbReference>
<keyword evidence="6 7" id="KW-0472">Membrane</keyword>
<feature type="active site" evidence="7">
    <location>
        <position position="401"/>
    </location>
</feature>
<dbReference type="Gene3D" id="3.30.870.10">
    <property type="entry name" value="Endonuclease Chain A"/>
    <property type="match status" value="2"/>
</dbReference>
<protein>
    <recommendedName>
        <fullName evidence="7 8">Cardiolipin synthase</fullName>
        <shortName evidence="7">CL synthase</shortName>
        <ecNumber evidence="7 8">2.7.8.-</ecNumber>
    </recommendedName>
</protein>
<keyword evidence="3 7" id="KW-0812">Transmembrane</keyword>
<dbReference type="EMBL" id="JBHILM010000001">
    <property type="protein sequence ID" value="MFB5679385.1"/>
    <property type="molecule type" value="Genomic_DNA"/>
</dbReference>
<reference evidence="10 11" key="1">
    <citation type="submission" date="2024-09" db="EMBL/GenBank/DDBJ databases">
        <authorList>
            <person name="Ruan L."/>
        </authorList>
    </citation>
    <scope>NUCLEOTIDE SEQUENCE [LARGE SCALE GENOMIC DNA]</scope>
    <source>
        <strain evidence="10 11">D33</strain>
    </source>
</reference>
<keyword evidence="7" id="KW-1208">Phospholipid metabolism</keyword>
<organism evidence="10 11">
    <name type="scientific">Paenibacillus terreus</name>
    <dbReference type="NCBI Taxonomy" id="1387834"/>
    <lineage>
        <taxon>Bacteria</taxon>
        <taxon>Bacillati</taxon>
        <taxon>Bacillota</taxon>
        <taxon>Bacilli</taxon>
        <taxon>Bacillales</taxon>
        <taxon>Paenibacillaceae</taxon>
        <taxon>Paenibacillus</taxon>
    </lineage>
</organism>
<evidence type="ECO:0000256" key="7">
    <source>
        <dbReference type="HAMAP-Rule" id="MF_01916"/>
    </source>
</evidence>
<evidence type="ECO:0000256" key="1">
    <source>
        <dbReference type="ARBA" id="ARBA00022475"/>
    </source>
</evidence>
<feature type="active site" evidence="7">
    <location>
        <position position="218"/>
    </location>
</feature>
<keyword evidence="1 7" id="KW-1003">Cell membrane</keyword>
<dbReference type="PANTHER" id="PTHR21248">
    <property type="entry name" value="CARDIOLIPIN SYNTHASE"/>
    <property type="match status" value="1"/>
</dbReference>
<evidence type="ECO:0000256" key="2">
    <source>
        <dbReference type="ARBA" id="ARBA00022679"/>
    </source>
</evidence>
<feature type="transmembrane region" description="Helical" evidence="7">
    <location>
        <begin position="30"/>
        <end position="51"/>
    </location>
</feature>
<feature type="active site" evidence="7">
    <location>
        <position position="225"/>
    </location>
</feature>
<keyword evidence="11" id="KW-1185">Reference proteome</keyword>
<evidence type="ECO:0000256" key="8">
    <source>
        <dbReference type="NCBIfam" id="TIGR04265"/>
    </source>
</evidence>
<dbReference type="InterPro" id="IPR030874">
    <property type="entry name" value="Cardiolipin_synth_Firmi"/>
</dbReference>
<dbReference type="EC" id="2.7.8.-" evidence="7 8"/>
<comment type="function">
    <text evidence="7">Catalyzes the reversible phosphatidyl group transfer from one phosphatidylglycerol molecule to another to form cardiolipin (CL) (diphosphatidylglycerol) and glycerol.</text>
</comment>
<keyword evidence="7" id="KW-0594">Phospholipid biosynthesis</keyword>
<name>A0ABV5B116_9BACL</name>
<dbReference type="CDD" id="cd09110">
    <property type="entry name" value="PLDc_CLS_1"/>
    <property type="match status" value="1"/>
</dbReference>
<dbReference type="RefSeq" id="WP_375523232.1">
    <property type="nucleotide sequence ID" value="NZ_JBHILM010000001.1"/>
</dbReference>
<feature type="active site" evidence="7">
    <location>
        <position position="396"/>
    </location>
</feature>
<evidence type="ECO:0000313" key="10">
    <source>
        <dbReference type="EMBL" id="MFB5679385.1"/>
    </source>
</evidence>
<accession>A0ABV5B116</accession>
<feature type="domain" description="PLD phosphodiesterase" evidence="9">
    <location>
        <begin position="213"/>
        <end position="240"/>
    </location>
</feature>
<keyword evidence="7" id="KW-0443">Lipid metabolism</keyword>
<dbReference type="InterPro" id="IPR001736">
    <property type="entry name" value="PLipase_D/transphosphatidylase"/>
</dbReference>
<dbReference type="SUPFAM" id="SSF56024">
    <property type="entry name" value="Phospholipase D/nuclease"/>
    <property type="match status" value="2"/>
</dbReference>
<evidence type="ECO:0000256" key="5">
    <source>
        <dbReference type="ARBA" id="ARBA00022989"/>
    </source>
</evidence>
<dbReference type="InterPro" id="IPR025202">
    <property type="entry name" value="PLD-like_dom"/>
</dbReference>
<dbReference type="HAMAP" id="MF_01916">
    <property type="entry name" value="Cardiolipin_synth_Cls"/>
    <property type="match status" value="1"/>
</dbReference>
<evidence type="ECO:0000256" key="3">
    <source>
        <dbReference type="ARBA" id="ARBA00022692"/>
    </source>
</evidence>
<comment type="subcellular location">
    <subcellularLocation>
        <location evidence="7">Cell membrane</location>
        <topology evidence="7">Multi-pass membrane protein</topology>
    </subcellularLocation>
</comment>
<comment type="similarity">
    <text evidence="7">Belongs to the phospholipase D family. Cardiolipin synthase subfamily.</text>
</comment>
<keyword evidence="2 7" id="KW-0808">Transferase</keyword>
<dbReference type="SMART" id="SM00155">
    <property type="entry name" value="PLDc"/>
    <property type="match status" value="2"/>
</dbReference>
<keyword evidence="7" id="KW-0444">Lipid biosynthesis</keyword>
<evidence type="ECO:0000313" key="11">
    <source>
        <dbReference type="Proteomes" id="UP001580407"/>
    </source>
</evidence>
<evidence type="ECO:0000256" key="4">
    <source>
        <dbReference type="ARBA" id="ARBA00022737"/>
    </source>
</evidence>
<comment type="catalytic activity">
    <reaction evidence="7">
        <text>2 a 1,2-diacyl-sn-glycero-3-phospho-(1'-sn-glycerol) = a cardiolipin + glycerol</text>
        <dbReference type="Rhea" id="RHEA:31451"/>
        <dbReference type="ChEBI" id="CHEBI:17754"/>
        <dbReference type="ChEBI" id="CHEBI:62237"/>
        <dbReference type="ChEBI" id="CHEBI:64716"/>
    </reaction>
</comment>
<dbReference type="Pfam" id="PF13091">
    <property type="entry name" value="PLDc_2"/>
    <property type="match status" value="2"/>
</dbReference>
<dbReference type="InterPro" id="IPR022924">
    <property type="entry name" value="Cardiolipin_synthase"/>
</dbReference>
<feature type="domain" description="PLD phosphodiesterase" evidence="9">
    <location>
        <begin position="389"/>
        <end position="416"/>
    </location>
</feature>
<feature type="active site" evidence="7">
    <location>
        <position position="394"/>
    </location>
</feature>
<comment type="caution">
    <text evidence="7">Lacks conserved residue(s) required for the propagation of feature annotation.</text>
</comment>
<evidence type="ECO:0000256" key="6">
    <source>
        <dbReference type="ARBA" id="ARBA00023136"/>
    </source>
</evidence>
<proteinExistence type="inferred from homology"/>
<gene>
    <name evidence="10" type="primary">cls</name>
    <name evidence="10" type="ORF">ACE3NQ_00485</name>
</gene>
<dbReference type="CDD" id="cd09112">
    <property type="entry name" value="PLDc_CLS_2"/>
    <property type="match status" value="1"/>
</dbReference>
<keyword evidence="5 7" id="KW-1133">Transmembrane helix</keyword>
<evidence type="ECO:0000259" key="9">
    <source>
        <dbReference type="PROSITE" id="PS50035"/>
    </source>
</evidence>
<dbReference type="PANTHER" id="PTHR21248:SF20">
    <property type="entry name" value="CARDIOLIPIN SYNTHASE YWIE-RELATED"/>
    <property type="match status" value="1"/>
</dbReference>
<keyword evidence="4" id="KW-0677">Repeat</keyword>